<dbReference type="SUPFAM" id="SSF46785">
    <property type="entry name" value="Winged helix' DNA-binding domain"/>
    <property type="match status" value="1"/>
</dbReference>
<dbReference type="SMART" id="SM00347">
    <property type="entry name" value="HTH_MARR"/>
    <property type="match status" value="1"/>
</dbReference>
<protein>
    <submittedName>
        <fullName evidence="5">MarR family transcriptional regulator</fullName>
    </submittedName>
</protein>
<dbReference type="InterPro" id="IPR039422">
    <property type="entry name" value="MarR/SlyA-like"/>
</dbReference>
<dbReference type="GO" id="GO:0003677">
    <property type="term" value="F:DNA binding"/>
    <property type="evidence" value="ECO:0007669"/>
    <property type="project" value="UniProtKB-KW"/>
</dbReference>
<dbReference type="Proteomes" id="UP000594435">
    <property type="component" value="Chromosome 2"/>
</dbReference>
<dbReference type="PANTHER" id="PTHR33164:SF43">
    <property type="entry name" value="HTH-TYPE TRANSCRIPTIONAL REPRESSOR YETL"/>
    <property type="match status" value="1"/>
</dbReference>
<dbReference type="InterPro" id="IPR036388">
    <property type="entry name" value="WH-like_DNA-bd_sf"/>
</dbReference>
<sequence>MNDFDKISSPIEARISTGFAKINTAMRSKAWEHAAANGLTPTQTEILSLLAVRSVPLRLSAIAQQLAITPATASDAVAALVTKGLIAKGPAIDDKRALSITLTEAGSSMAASANLSLFLGSATQMLSENEKVMLLRLIIKMVRQLQDQGDIALNRMCVTCQYFGKNQEHSVSQPHYCHLVNAPFGDQHLRLDCPEHEEAQLAEQLKT</sequence>
<dbReference type="PROSITE" id="PS50995">
    <property type="entry name" value="HTH_MARR_2"/>
    <property type="match status" value="1"/>
</dbReference>
<evidence type="ECO:0000256" key="2">
    <source>
        <dbReference type="ARBA" id="ARBA00023125"/>
    </source>
</evidence>
<organism evidence="5 6">
    <name type="scientific">Vibrio navarrensis</name>
    <dbReference type="NCBI Taxonomy" id="29495"/>
    <lineage>
        <taxon>Bacteria</taxon>
        <taxon>Pseudomonadati</taxon>
        <taxon>Pseudomonadota</taxon>
        <taxon>Gammaproteobacteria</taxon>
        <taxon>Vibrionales</taxon>
        <taxon>Vibrionaceae</taxon>
        <taxon>Vibrio</taxon>
    </lineage>
</organism>
<feature type="domain" description="HTH marR-type" evidence="4">
    <location>
        <begin position="1"/>
        <end position="143"/>
    </location>
</feature>
<dbReference type="InterPro" id="IPR000835">
    <property type="entry name" value="HTH_MarR-typ"/>
</dbReference>
<evidence type="ECO:0000256" key="3">
    <source>
        <dbReference type="ARBA" id="ARBA00023163"/>
    </source>
</evidence>
<dbReference type="Gene3D" id="1.10.10.10">
    <property type="entry name" value="Winged helix-like DNA-binding domain superfamily/Winged helix DNA-binding domain"/>
    <property type="match status" value="1"/>
</dbReference>
<evidence type="ECO:0000256" key="1">
    <source>
        <dbReference type="ARBA" id="ARBA00023015"/>
    </source>
</evidence>
<dbReference type="GO" id="GO:0003700">
    <property type="term" value="F:DNA-binding transcription factor activity"/>
    <property type="evidence" value="ECO:0007669"/>
    <property type="project" value="InterPro"/>
</dbReference>
<evidence type="ECO:0000313" key="6">
    <source>
        <dbReference type="Proteomes" id="UP000594435"/>
    </source>
</evidence>
<gene>
    <name evidence="5" type="ORF">I3X05_21415</name>
</gene>
<dbReference type="PROSITE" id="PS01117">
    <property type="entry name" value="HTH_MARR_1"/>
    <property type="match status" value="1"/>
</dbReference>
<dbReference type="Pfam" id="PF12802">
    <property type="entry name" value="MarR_2"/>
    <property type="match status" value="1"/>
</dbReference>
<evidence type="ECO:0000259" key="4">
    <source>
        <dbReference type="PROSITE" id="PS50995"/>
    </source>
</evidence>
<dbReference type="PANTHER" id="PTHR33164">
    <property type="entry name" value="TRANSCRIPTIONAL REGULATOR, MARR FAMILY"/>
    <property type="match status" value="1"/>
</dbReference>
<name>A0AAJ4IEP6_9VIBR</name>
<accession>A0AAJ4IEP6</accession>
<evidence type="ECO:0000313" key="5">
    <source>
        <dbReference type="EMBL" id="QPL55529.1"/>
    </source>
</evidence>
<keyword evidence="2" id="KW-0238">DNA-binding</keyword>
<proteinExistence type="predicted"/>
<keyword evidence="1" id="KW-0805">Transcription regulation</keyword>
<dbReference type="AlphaFoldDB" id="A0AAJ4IEP6"/>
<reference evidence="5 6" key="1">
    <citation type="submission" date="2020-11" db="EMBL/GenBank/DDBJ databases">
        <title>Complete and Circularized Genome Assembly of a human isolate of Vibrio navarrensis biotype pommerensis with MiSeq and MinION Sequence Data.</title>
        <authorList>
            <person name="Schwartz K."/>
            <person name="Borowiak M."/>
            <person name="Deneke C."/>
            <person name="Balau V."/>
            <person name="Metelmann C."/>
            <person name="Strauch E."/>
        </authorList>
    </citation>
    <scope>NUCLEOTIDE SEQUENCE [LARGE SCALE GENOMIC DNA]</scope>
    <source>
        <strain evidence="5 6">20-VB00237</strain>
    </source>
</reference>
<dbReference type="EMBL" id="CP065218">
    <property type="protein sequence ID" value="QPL55529.1"/>
    <property type="molecule type" value="Genomic_DNA"/>
</dbReference>
<keyword evidence="3" id="KW-0804">Transcription</keyword>
<dbReference type="GO" id="GO:0006950">
    <property type="term" value="P:response to stress"/>
    <property type="evidence" value="ECO:0007669"/>
    <property type="project" value="TreeGrafter"/>
</dbReference>
<dbReference type="InterPro" id="IPR023187">
    <property type="entry name" value="Tscrpt_reg_MarR-type_CS"/>
</dbReference>
<dbReference type="InterPro" id="IPR036390">
    <property type="entry name" value="WH_DNA-bd_sf"/>
</dbReference>
<dbReference type="RefSeq" id="WP_045570155.1">
    <property type="nucleotide sequence ID" value="NZ_CP065218.1"/>
</dbReference>